<dbReference type="Pfam" id="PF03564">
    <property type="entry name" value="DUF1759"/>
    <property type="match status" value="1"/>
</dbReference>
<evidence type="ECO:0000256" key="1">
    <source>
        <dbReference type="ARBA" id="ARBA00022679"/>
    </source>
</evidence>
<evidence type="ECO:0000256" key="4">
    <source>
        <dbReference type="ARBA" id="ARBA00022759"/>
    </source>
</evidence>
<accession>A0AAD9USS3</accession>
<feature type="coiled-coil region" evidence="7">
    <location>
        <begin position="48"/>
        <end position="95"/>
    </location>
</feature>
<dbReference type="SUPFAM" id="SSF56672">
    <property type="entry name" value="DNA/RNA polymerases"/>
    <property type="match status" value="1"/>
</dbReference>
<keyword evidence="7" id="KW-0175">Coiled coil</keyword>
<name>A0AAD9USS3_ACRCE</name>
<keyword evidence="1" id="KW-0808">Transferase</keyword>
<dbReference type="GO" id="GO:0015074">
    <property type="term" value="P:DNA integration"/>
    <property type="evidence" value="ECO:0007669"/>
    <property type="project" value="InterPro"/>
</dbReference>
<dbReference type="GO" id="GO:0006508">
    <property type="term" value="P:proteolysis"/>
    <property type="evidence" value="ECO:0007669"/>
    <property type="project" value="InterPro"/>
</dbReference>
<organism evidence="10 11">
    <name type="scientific">Acropora cervicornis</name>
    <name type="common">Staghorn coral</name>
    <dbReference type="NCBI Taxonomy" id="6130"/>
    <lineage>
        <taxon>Eukaryota</taxon>
        <taxon>Metazoa</taxon>
        <taxon>Cnidaria</taxon>
        <taxon>Anthozoa</taxon>
        <taxon>Hexacorallia</taxon>
        <taxon>Scleractinia</taxon>
        <taxon>Astrocoeniina</taxon>
        <taxon>Acroporidae</taxon>
        <taxon>Acropora</taxon>
    </lineage>
</organism>
<feature type="coiled-coil region" evidence="7">
    <location>
        <begin position="741"/>
        <end position="768"/>
    </location>
</feature>
<comment type="caution">
    <text evidence="10">The sequence shown here is derived from an EMBL/GenBank/DDBJ whole genome shotgun (WGS) entry which is preliminary data.</text>
</comment>
<sequence>MLEGSVIYKTFSDAALLRNSKTERIDCCQRRPVTLRQIEQIDHNLKHATALQEHKREIELEREKLRQKQEAVERAHAEELEFEKKKLELKQVQREPPEITAMASNVVKMPKLVITKFDGTPQDWVRNLIDGLPFTPEGYKKAKDLLARRYGKTSEVVGAYVRNILELPTVRERDVKKIHEFYEKLLSNVECLQTLQSIKKLDAAVRFTFDKLDVIKNELAMIDENWSELTFVQFLEALEKWTINDPSPDHKAVNCDKVVSVEARKKVFMEKRHRAEECKSKSNCQVCHARHNTSLCDNTQLQVQTREPGMTVNHIGNSAVIHPVVVVKINGYKFRALLDSGASHSYASATAIDLINASLKSTGLREIAMLTGVTTRTMQVFGVVISSVAGDFELEVDVTKVNKKELLILENPRYNQLIEGSSHLKGVRMDDVDEKAVHLILGANEFAKIRTGERLRVGRRGDPVAEYTPFGWTSCRLAQTKTYHLSIWRFCSLDVLGLADAPAGDQFDVYDEFKEQLTRSPEGWYETSLPWKGNCPVLPNNRDGSMRRLNSLLRKLSRKNMLDDHDDVIREQLAEGVGAETAKLIVVYDASARDHEAAPSLNECLHAGPPLQNKLWGVLTRCRFHPVLVAGGLRRAFLQVRIREGDRDALRFHWIVDKTLKEVETLRFTRVVFGLAPSPFLLNGVIQQHLQNLETKFPETVNEVRKSLYVDDLISGGRTADKAKQLKREAIEIFHEAKFELHKWHSNKEELETDCENYERSFAKEQLNNVSKANYLVLVGTSTPAELTKRGSLTNLAKVYDPLGLASPVLLEGKLLYRETSVQKSAWDSPLPEDLAAQWKKWEENIPDAVTVERCVPRYEEEIHQIQLHAFVDASGRGVCAAVYAVARLTKQGLSIPRLELVSGHMAVNLANNVRQALEALPLAVNIHCWLDSSVALHWISDHGDYRQFVANRVRKIQSHPNVLWHHVPTAHNPADLGSRGGSVSGAEIWWKWPLWLGDPAQWPPEIVTEPSQVQRRESKLHGPLTAAELAEHEVFWIKRVQKEGMSNENFLVDQEQLNLQSNKRGVLECRGRLQGDYPRDYTPWGSILNDDECERKILGTPTAEVSQENSEELQWNTPTAPLPSERTEGTTPFDVIGVDFAGPVKHRGKRKEERKAYVVLYSCSLTRGVFLEILPSLETSDFIQSLKRFIARRGRPSKVYSDNGKTFVAAAKWLKRARRDERLNSFLSEHAIQWQFNLSRAPWWGGQFERLIGLMKSMFYKTVGQGLLTWEELSEVILDIEVTMNNRPLFYVEEDVQLPTLTPNVFLMLNSNVLPELQPYYIEERDPRKRAKRGKKGKENSLAVGDVVIVKSQERNRSFWPLGIVEQLIAGRDGGVRGAKLRVGRSHVERPVQLLYPLELLCDEDNNREPAVTLTPDTAVFRPRRDAAAAAEFRMKDIVQAELS</sequence>
<dbReference type="InterPro" id="IPR005312">
    <property type="entry name" value="DUF1759"/>
</dbReference>
<keyword evidence="11" id="KW-1185">Reference proteome</keyword>
<dbReference type="SUPFAM" id="SSF50630">
    <property type="entry name" value="Acid proteases"/>
    <property type="match status" value="1"/>
</dbReference>
<dbReference type="InterPro" id="IPR012337">
    <property type="entry name" value="RNaseH-like_sf"/>
</dbReference>
<dbReference type="GO" id="GO:0004519">
    <property type="term" value="F:endonuclease activity"/>
    <property type="evidence" value="ECO:0007669"/>
    <property type="project" value="UniProtKB-KW"/>
</dbReference>
<keyword evidence="2" id="KW-0548">Nucleotidyltransferase</keyword>
<evidence type="ECO:0000256" key="6">
    <source>
        <dbReference type="ARBA" id="ARBA00022918"/>
    </source>
</evidence>
<dbReference type="InterPro" id="IPR001969">
    <property type="entry name" value="Aspartic_peptidase_AS"/>
</dbReference>
<evidence type="ECO:0000256" key="2">
    <source>
        <dbReference type="ARBA" id="ARBA00022695"/>
    </source>
</evidence>
<keyword evidence="4" id="KW-0255">Endonuclease</keyword>
<dbReference type="SUPFAM" id="SSF53098">
    <property type="entry name" value="Ribonuclease H-like"/>
    <property type="match status" value="1"/>
</dbReference>
<dbReference type="Proteomes" id="UP001249851">
    <property type="component" value="Unassembled WGS sequence"/>
</dbReference>
<dbReference type="InterPro" id="IPR036397">
    <property type="entry name" value="RNaseH_sf"/>
</dbReference>
<dbReference type="GO" id="GO:0003964">
    <property type="term" value="F:RNA-directed DNA polymerase activity"/>
    <property type="evidence" value="ECO:0007669"/>
    <property type="project" value="UniProtKB-KW"/>
</dbReference>
<protein>
    <recommendedName>
        <fullName evidence="9">Integrase catalytic domain-containing protein</fullName>
    </recommendedName>
</protein>
<dbReference type="InterPro" id="IPR043502">
    <property type="entry name" value="DNA/RNA_pol_sf"/>
</dbReference>
<dbReference type="PANTHER" id="PTHR47331">
    <property type="entry name" value="PHD-TYPE DOMAIN-CONTAINING PROTEIN"/>
    <property type="match status" value="1"/>
</dbReference>
<dbReference type="PROSITE" id="PS50994">
    <property type="entry name" value="INTEGRASE"/>
    <property type="match status" value="1"/>
</dbReference>
<evidence type="ECO:0000256" key="8">
    <source>
        <dbReference type="SAM" id="MobiDB-lite"/>
    </source>
</evidence>
<keyword evidence="5" id="KW-0378">Hydrolase</keyword>
<dbReference type="InterPro" id="IPR040676">
    <property type="entry name" value="DUF5641"/>
</dbReference>
<feature type="domain" description="Integrase catalytic" evidence="9">
    <location>
        <begin position="1129"/>
        <end position="1312"/>
    </location>
</feature>
<keyword evidence="6" id="KW-0695">RNA-directed DNA polymerase</keyword>
<dbReference type="Gene3D" id="3.30.420.10">
    <property type="entry name" value="Ribonuclease H-like superfamily/Ribonuclease H"/>
    <property type="match status" value="1"/>
</dbReference>
<evidence type="ECO:0000259" key="9">
    <source>
        <dbReference type="PROSITE" id="PS50994"/>
    </source>
</evidence>
<dbReference type="InterPro" id="IPR008042">
    <property type="entry name" value="Retrotrans_Pao"/>
</dbReference>
<keyword evidence="3" id="KW-0540">Nuclease</keyword>
<proteinExistence type="predicted"/>
<dbReference type="PANTHER" id="PTHR47331:SF1">
    <property type="entry name" value="GAG-LIKE PROTEIN"/>
    <property type="match status" value="1"/>
</dbReference>
<dbReference type="PROSITE" id="PS00141">
    <property type="entry name" value="ASP_PROTEASE"/>
    <property type="match status" value="1"/>
</dbReference>
<dbReference type="GO" id="GO:0004190">
    <property type="term" value="F:aspartic-type endopeptidase activity"/>
    <property type="evidence" value="ECO:0007669"/>
    <property type="project" value="InterPro"/>
</dbReference>
<evidence type="ECO:0000313" key="10">
    <source>
        <dbReference type="EMBL" id="KAK2548300.1"/>
    </source>
</evidence>
<dbReference type="Pfam" id="PF18701">
    <property type="entry name" value="DUF5641"/>
    <property type="match status" value="1"/>
</dbReference>
<reference evidence="10" key="1">
    <citation type="journal article" date="2023" name="G3 (Bethesda)">
        <title>Whole genome assembly and annotation of the endangered Caribbean coral Acropora cervicornis.</title>
        <authorList>
            <person name="Selwyn J.D."/>
            <person name="Vollmer S.V."/>
        </authorList>
    </citation>
    <scope>NUCLEOTIDE SEQUENCE</scope>
    <source>
        <strain evidence="10">K2</strain>
    </source>
</reference>
<reference evidence="10" key="2">
    <citation type="journal article" date="2023" name="Science">
        <title>Genomic signatures of disease resistance in endangered staghorn corals.</title>
        <authorList>
            <person name="Vollmer S.V."/>
            <person name="Selwyn J.D."/>
            <person name="Despard B.A."/>
            <person name="Roesel C.L."/>
        </authorList>
    </citation>
    <scope>NUCLEOTIDE SEQUENCE</scope>
    <source>
        <strain evidence="10">K2</strain>
    </source>
</reference>
<gene>
    <name evidence="10" type="ORF">P5673_031532</name>
</gene>
<evidence type="ECO:0000256" key="5">
    <source>
        <dbReference type="ARBA" id="ARBA00022801"/>
    </source>
</evidence>
<dbReference type="Gene3D" id="2.40.70.10">
    <property type="entry name" value="Acid Proteases"/>
    <property type="match status" value="1"/>
</dbReference>
<feature type="region of interest" description="Disordered" evidence="8">
    <location>
        <begin position="1109"/>
        <end position="1129"/>
    </location>
</feature>
<dbReference type="GO" id="GO:0003676">
    <property type="term" value="F:nucleic acid binding"/>
    <property type="evidence" value="ECO:0007669"/>
    <property type="project" value="InterPro"/>
</dbReference>
<evidence type="ECO:0000256" key="7">
    <source>
        <dbReference type="SAM" id="Coils"/>
    </source>
</evidence>
<dbReference type="EMBL" id="JARQWQ010000150">
    <property type="protein sequence ID" value="KAK2548300.1"/>
    <property type="molecule type" value="Genomic_DNA"/>
</dbReference>
<feature type="compositionally biased region" description="Polar residues" evidence="8">
    <location>
        <begin position="1109"/>
        <end position="1120"/>
    </location>
</feature>
<dbReference type="Pfam" id="PF05380">
    <property type="entry name" value="Peptidase_A17"/>
    <property type="match status" value="1"/>
</dbReference>
<dbReference type="InterPro" id="IPR001584">
    <property type="entry name" value="Integrase_cat-core"/>
</dbReference>
<dbReference type="InterPro" id="IPR021109">
    <property type="entry name" value="Peptidase_aspartic_dom_sf"/>
</dbReference>
<evidence type="ECO:0000313" key="11">
    <source>
        <dbReference type="Proteomes" id="UP001249851"/>
    </source>
</evidence>
<evidence type="ECO:0000256" key="3">
    <source>
        <dbReference type="ARBA" id="ARBA00022722"/>
    </source>
</evidence>